<dbReference type="PIRSF" id="PIRSF003299">
    <property type="entry name" value="VirB8_PtlE"/>
    <property type="match status" value="1"/>
</dbReference>
<proteinExistence type="predicted"/>
<dbReference type="InterPro" id="IPR026264">
    <property type="entry name" value="VirB8/PtlE"/>
</dbReference>
<feature type="domain" description="Bacterial virulence protein VirB8" evidence="6">
    <location>
        <begin position="18"/>
        <end position="226"/>
    </location>
</feature>
<dbReference type="Pfam" id="PF04335">
    <property type="entry name" value="VirB8"/>
    <property type="match status" value="1"/>
</dbReference>
<dbReference type="EMBL" id="VLKK01000014">
    <property type="protein sequence ID" value="TWH91592.1"/>
    <property type="molecule type" value="Genomic_DNA"/>
</dbReference>
<dbReference type="SUPFAM" id="SSF54427">
    <property type="entry name" value="NTF2-like"/>
    <property type="match status" value="1"/>
</dbReference>
<name>A0A562K865_SPHWJ</name>
<keyword evidence="2 5" id="KW-0812">Transmembrane</keyword>
<keyword evidence="8" id="KW-1185">Reference proteome</keyword>
<evidence type="ECO:0000313" key="7">
    <source>
        <dbReference type="EMBL" id="TWH91592.1"/>
    </source>
</evidence>
<evidence type="ECO:0000256" key="1">
    <source>
        <dbReference type="ARBA" id="ARBA00004167"/>
    </source>
</evidence>
<keyword evidence="3 5" id="KW-1133">Transmembrane helix</keyword>
<dbReference type="CDD" id="cd16424">
    <property type="entry name" value="VirB8"/>
    <property type="match status" value="1"/>
</dbReference>
<dbReference type="RefSeq" id="WP_145074693.1">
    <property type="nucleotide sequence ID" value="NZ_JACIIY010000025.1"/>
</dbReference>
<evidence type="ECO:0000313" key="8">
    <source>
        <dbReference type="Proteomes" id="UP000316624"/>
    </source>
</evidence>
<dbReference type="GO" id="GO:0016020">
    <property type="term" value="C:membrane"/>
    <property type="evidence" value="ECO:0007669"/>
    <property type="project" value="UniProtKB-SubCell"/>
</dbReference>
<dbReference type="Proteomes" id="UP000316624">
    <property type="component" value="Unassembled WGS sequence"/>
</dbReference>
<comment type="caution">
    <text evidence="7">The sequence shown here is derived from an EMBL/GenBank/DDBJ whole genome shotgun (WGS) entry which is preliminary data.</text>
</comment>
<comment type="subcellular location">
    <subcellularLocation>
        <location evidence="1">Membrane</location>
        <topology evidence="1">Single-pass membrane protein</topology>
    </subcellularLocation>
</comment>
<gene>
    <name evidence="7" type="ORF">IQ35_03105</name>
</gene>
<keyword evidence="4 5" id="KW-0472">Membrane</keyword>
<evidence type="ECO:0000256" key="4">
    <source>
        <dbReference type="ARBA" id="ARBA00023136"/>
    </source>
</evidence>
<dbReference type="Gene3D" id="3.10.450.230">
    <property type="entry name" value="VirB8 protein"/>
    <property type="match status" value="1"/>
</dbReference>
<feature type="transmembrane region" description="Helical" evidence="5">
    <location>
        <begin position="35"/>
        <end position="56"/>
    </location>
</feature>
<reference evidence="7 8" key="1">
    <citation type="journal article" date="2015" name="Stand. Genomic Sci.">
        <title>Genomic Encyclopedia of Bacterial and Archaeal Type Strains, Phase III: the genomes of soil and plant-associated and newly described type strains.</title>
        <authorList>
            <person name="Whitman W.B."/>
            <person name="Woyke T."/>
            <person name="Klenk H.P."/>
            <person name="Zhou Y."/>
            <person name="Lilburn T.G."/>
            <person name="Beck B.J."/>
            <person name="De Vos P."/>
            <person name="Vandamme P."/>
            <person name="Eisen J.A."/>
            <person name="Garrity G."/>
            <person name="Hugenholtz P."/>
            <person name="Kyrpides N.C."/>
        </authorList>
    </citation>
    <scope>NUCLEOTIDE SEQUENCE [LARGE SCALE GENOMIC DNA]</scope>
    <source>
        <strain evidence="7 8">CGMCC 1.7748</strain>
    </source>
</reference>
<sequence length="229" mass="25479">MALGVKSKDDLNKYFAEARAWDFDRAREAARQKRIAYIIAGCGVAFGMAMLVWHIAAPLTSVEPYVIRVDRETGAVDVVTRLNRTRDVTVDEAVNKYFLAAYVRSREGWNLAAAPQMTQAVLSLSAPQEQEKLAAARRPQNPASPYNVYQQGQVVTAAIRNIAFISPNVAQVRFVKTVSRPGNAPDQANYWLATINFKYVERPTSEAGRLDNPLGFQVESYRADPEIGQ</sequence>
<evidence type="ECO:0000256" key="5">
    <source>
        <dbReference type="SAM" id="Phobius"/>
    </source>
</evidence>
<evidence type="ECO:0000256" key="3">
    <source>
        <dbReference type="ARBA" id="ARBA00022989"/>
    </source>
</evidence>
<organism evidence="7 8">
    <name type="scientific">Sphingobium wenxiniae (strain DSM 21828 / CGMCC 1.7748 / JZ-1)</name>
    <dbReference type="NCBI Taxonomy" id="595605"/>
    <lineage>
        <taxon>Bacteria</taxon>
        <taxon>Pseudomonadati</taxon>
        <taxon>Pseudomonadota</taxon>
        <taxon>Alphaproteobacteria</taxon>
        <taxon>Sphingomonadales</taxon>
        <taxon>Sphingomonadaceae</taxon>
        <taxon>Sphingobium</taxon>
    </lineage>
</organism>
<protein>
    <submittedName>
        <fullName evidence="7">Type IV secretion system protein VirB8</fullName>
    </submittedName>
</protein>
<accession>A0A562K865</accession>
<evidence type="ECO:0000259" key="6">
    <source>
        <dbReference type="Pfam" id="PF04335"/>
    </source>
</evidence>
<dbReference type="InterPro" id="IPR032710">
    <property type="entry name" value="NTF2-like_dom_sf"/>
</dbReference>
<evidence type="ECO:0000256" key="2">
    <source>
        <dbReference type="ARBA" id="ARBA00022692"/>
    </source>
</evidence>
<dbReference type="GO" id="GO:0030255">
    <property type="term" value="P:protein secretion by the type IV secretion system"/>
    <property type="evidence" value="ECO:0007669"/>
    <property type="project" value="InterPro"/>
</dbReference>
<dbReference type="AlphaFoldDB" id="A0A562K865"/>
<dbReference type="InterPro" id="IPR007430">
    <property type="entry name" value="VirB8"/>
</dbReference>